<protein>
    <submittedName>
        <fullName evidence="3">NBR1-Ig-like domain-containing protein</fullName>
    </submittedName>
</protein>
<dbReference type="InterPro" id="IPR032350">
    <property type="entry name" value="Nbr1_FW"/>
</dbReference>
<keyword evidence="4" id="KW-1185">Reference proteome</keyword>
<proteinExistence type="predicted"/>
<dbReference type="CDD" id="cd14947">
    <property type="entry name" value="NBR1_like"/>
    <property type="match status" value="1"/>
</dbReference>
<sequence>MAVPDDTQSQQALDKFVSELRELRAGVGDPSFRQMAKKSGAVSHATLHQTVTGHRLQPWETVREFVRACDGDEELWHARWREAADALPEGQRHADSDEGARRPEAGAPAAAAHPETWWRTPWVLAAAVVVAIAAITVSRMWLSAGEDAQGEDGTQASADGAGGDVPDPAATEPVHPGDAAEPGENLDVTYPDGSPVAPDESFTKIWEIVNAGTVVWQDRYLERLEMPIEEDDCVTPERVPIARTEPGEAVEIAVNVRAPERAGVTCTVHWKMVDADGTVLLPGHRPIFFEVRVTEPNSS</sequence>
<organism evidence="3 4">
    <name type="scientific">Georgenia alba</name>
    <dbReference type="NCBI Taxonomy" id="2233858"/>
    <lineage>
        <taxon>Bacteria</taxon>
        <taxon>Bacillati</taxon>
        <taxon>Actinomycetota</taxon>
        <taxon>Actinomycetes</taxon>
        <taxon>Micrococcales</taxon>
        <taxon>Bogoriellaceae</taxon>
        <taxon>Georgenia</taxon>
    </lineage>
</organism>
<name>A0ABW2QB72_9MICO</name>
<feature type="domain" description="Nbr1 FW" evidence="2">
    <location>
        <begin position="189"/>
        <end position="279"/>
    </location>
</feature>
<comment type="caution">
    <text evidence="3">The sequence shown here is derived from an EMBL/GenBank/DDBJ whole genome shotgun (WGS) entry which is preliminary data.</text>
</comment>
<feature type="compositionally biased region" description="Basic and acidic residues" evidence="1">
    <location>
        <begin position="86"/>
        <end position="104"/>
    </location>
</feature>
<dbReference type="PANTHER" id="PTHR20930:SF0">
    <property type="entry name" value="PROTEIN ILRUN"/>
    <property type="match status" value="1"/>
</dbReference>
<dbReference type="Proteomes" id="UP001596455">
    <property type="component" value="Unassembled WGS sequence"/>
</dbReference>
<dbReference type="RefSeq" id="WP_382392607.1">
    <property type="nucleotide sequence ID" value="NZ_JBHTCQ010000001.1"/>
</dbReference>
<dbReference type="InterPro" id="IPR013783">
    <property type="entry name" value="Ig-like_fold"/>
</dbReference>
<feature type="region of interest" description="Disordered" evidence="1">
    <location>
        <begin position="86"/>
        <end position="113"/>
    </location>
</feature>
<dbReference type="PANTHER" id="PTHR20930">
    <property type="entry name" value="OVARIAN CARCINOMA ANTIGEN CA125-RELATED"/>
    <property type="match status" value="1"/>
</dbReference>
<dbReference type="EMBL" id="JBHTCQ010000001">
    <property type="protein sequence ID" value="MFC7404835.1"/>
    <property type="molecule type" value="Genomic_DNA"/>
</dbReference>
<accession>A0ABW2QB72</accession>
<reference evidence="4" key="1">
    <citation type="journal article" date="2019" name="Int. J. Syst. Evol. Microbiol.">
        <title>The Global Catalogue of Microorganisms (GCM) 10K type strain sequencing project: providing services to taxonomists for standard genome sequencing and annotation.</title>
        <authorList>
            <consortium name="The Broad Institute Genomics Platform"/>
            <consortium name="The Broad Institute Genome Sequencing Center for Infectious Disease"/>
            <person name="Wu L."/>
            <person name="Ma J."/>
        </authorList>
    </citation>
    <scope>NUCLEOTIDE SEQUENCE [LARGE SCALE GENOMIC DNA]</scope>
    <source>
        <strain evidence="4">JCM 1490</strain>
    </source>
</reference>
<evidence type="ECO:0000313" key="4">
    <source>
        <dbReference type="Proteomes" id="UP001596455"/>
    </source>
</evidence>
<evidence type="ECO:0000256" key="1">
    <source>
        <dbReference type="SAM" id="MobiDB-lite"/>
    </source>
</evidence>
<dbReference type="Gene3D" id="2.60.40.10">
    <property type="entry name" value="Immunoglobulins"/>
    <property type="match status" value="1"/>
</dbReference>
<feature type="region of interest" description="Disordered" evidence="1">
    <location>
        <begin position="147"/>
        <end position="195"/>
    </location>
</feature>
<evidence type="ECO:0000313" key="3">
    <source>
        <dbReference type="EMBL" id="MFC7404835.1"/>
    </source>
</evidence>
<evidence type="ECO:0000259" key="2">
    <source>
        <dbReference type="Pfam" id="PF16158"/>
    </source>
</evidence>
<gene>
    <name evidence="3" type="ORF">ACFQQL_06915</name>
</gene>
<dbReference type="Pfam" id="PF16158">
    <property type="entry name" value="N_BRCA1_IG"/>
    <property type="match status" value="1"/>
</dbReference>